<accession>A0A3M6THD6</accession>
<keyword evidence="4" id="KW-0804">Transcription</keyword>
<evidence type="ECO:0000256" key="2">
    <source>
        <dbReference type="ARBA" id="ARBA00009307"/>
    </source>
</evidence>
<dbReference type="STRING" id="46731.A0A3M6THD6"/>
<dbReference type="GO" id="GO:0003727">
    <property type="term" value="F:single-stranded RNA binding"/>
    <property type="evidence" value="ECO:0007669"/>
    <property type="project" value="TreeGrafter"/>
</dbReference>
<dbReference type="InterPro" id="IPR045113">
    <property type="entry name" value="Rpb7-like"/>
</dbReference>
<keyword evidence="3" id="KW-0240">DNA-directed RNA polymerase</keyword>
<dbReference type="GO" id="GO:0031369">
    <property type="term" value="F:translation initiation factor binding"/>
    <property type="evidence" value="ECO:0007669"/>
    <property type="project" value="TreeGrafter"/>
</dbReference>
<dbReference type="GO" id="GO:0006367">
    <property type="term" value="P:transcription initiation at RNA polymerase II promoter"/>
    <property type="evidence" value="ECO:0007669"/>
    <property type="project" value="TreeGrafter"/>
</dbReference>
<evidence type="ECO:0000256" key="4">
    <source>
        <dbReference type="ARBA" id="ARBA00023163"/>
    </source>
</evidence>
<dbReference type="Proteomes" id="UP000275408">
    <property type="component" value="Unassembled WGS sequence"/>
</dbReference>
<dbReference type="GO" id="GO:0060213">
    <property type="term" value="P:positive regulation of nuclear-transcribed mRNA poly(A) tail shortening"/>
    <property type="evidence" value="ECO:0007669"/>
    <property type="project" value="TreeGrafter"/>
</dbReference>
<sequence>MQYGFIIAVTTIDNIGVGHIQPGRGFVVYPVKYKAIVFRPFKGEVLDAVVMQVNKSIPSDMDFDPNSNPPCYKTRDEDNVIQQDDEIRLRIVGTRVDANDIFAIGSLMDDYLGLVS</sequence>
<dbReference type="InterPro" id="IPR036898">
    <property type="entry name" value="RNA_pol_Rpb7-like_N_sf"/>
</dbReference>
<evidence type="ECO:0008006" key="7">
    <source>
        <dbReference type="Google" id="ProtNLM"/>
    </source>
</evidence>
<evidence type="ECO:0000313" key="6">
    <source>
        <dbReference type="Proteomes" id="UP000275408"/>
    </source>
</evidence>
<dbReference type="InterPro" id="IPR012340">
    <property type="entry name" value="NA-bd_OB-fold"/>
</dbReference>
<dbReference type="PANTHER" id="PTHR12709">
    <property type="entry name" value="DNA-DIRECTED RNA POLYMERASE II, III"/>
    <property type="match status" value="1"/>
</dbReference>
<dbReference type="GO" id="GO:0000932">
    <property type="term" value="C:P-body"/>
    <property type="evidence" value="ECO:0007669"/>
    <property type="project" value="TreeGrafter"/>
</dbReference>
<dbReference type="SUPFAM" id="SSF50249">
    <property type="entry name" value="Nucleic acid-binding proteins"/>
    <property type="match status" value="1"/>
</dbReference>
<dbReference type="SUPFAM" id="SSF88798">
    <property type="entry name" value="N-terminal, heterodimerisation domain of RBP7 (RpoE)"/>
    <property type="match status" value="1"/>
</dbReference>
<evidence type="ECO:0000313" key="5">
    <source>
        <dbReference type="EMBL" id="RMX40822.1"/>
    </source>
</evidence>
<comment type="subcellular location">
    <subcellularLocation>
        <location evidence="1">Nucleus</location>
    </subcellularLocation>
</comment>
<comment type="caution">
    <text evidence="5">The sequence shown here is derived from an EMBL/GenBank/DDBJ whole genome shotgun (WGS) entry which is preliminary data.</text>
</comment>
<dbReference type="EMBL" id="RCHS01003571">
    <property type="protein sequence ID" value="RMX40822.1"/>
    <property type="molecule type" value="Genomic_DNA"/>
</dbReference>
<organism evidence="5 6">
    <name type="scientific">Pocillopora damicornis</name>
    <name type="common">Cauliflower coral</name>
    <name type="synonym">Millepora damicornis</name>
    <dbReference type="NCBI Taxonomy" id="46731"/>
    <lineage>
        <taxon>Eukaryota</taxon>
        <taxon>Metazoa</taxon>
        <taxon>Cnidaria</taxon>
        <taxon>Anthozoa</taxon>
        <taxon>Hexacorallia</taxon>
        <taxon>Scleractinia</taxon>
        <taxon>Astrocoeniina</taxon>
        <taxon>Pocilloporidae</taxon>
        <taxon>Pocillopora</taxon>
    </lineage>
</organism>
<dbReference type="GO" id="GO:0005665">
    <property type="term" value="C:RNA polymerase II, core complex"/>
    <property type="evidence" value="ECO:0007669"/>
    <property type="project" value="TreeGrafter"/>
</dbReference>
<dbReference type="FunFam" id="2.40.50.140:FF:000043">
    <property type="entry name" value="DNA-directed RNA polymerase II subunit RPB7"/>
    <property type="match status" value="1"/>
</dbReference>
<dbReference type="AlphaFoldDB" id="A0A3M6THD6"/>
<dbReference type="GO" id="GO:0045948">
    <property type="term" value="P:positive regulation of translational initiation"/>
    <property type="evidence" value="ECO:0007669"/>
    <property type="project" value="TreeGrafter"/>
</dbReference>
<name>A0A3M6THD6_POCDA</name>
<evidence type="ECO:0000256" key="3">
    <source>
        <dbReference type="ARBA" id="ARBA00022478"/>
    </source>
</evidence>
<dbReference type="Gene3D" id="3.30.1490.120">
    <property type="entry name" value="RNA polymerase Rpb7-like, N-terminal domain"/>
    <property type="match status" value="1"/>
</dbReference>
<keyword evidence="6" id="KW-1185">Reference proteome</keyword>
<proteinExistence type="inferred from homology"/>
<dbReference type="Gene3D" id="2.40.50.140">
    <property type="entry name" value="Nucleic acid-binding proteins"/>
    <property type="match status" value="1"/>
</dbReference>
<dbReference type="PANTHER" id="PTHR12709:SF4">
    <property type="entry name" value="DNA-DIRECTED RNA POLYMERASE II SUBUNIT RPB7"/>
    <property type="match status" value="1"/>
</dbReference>
<reference evidence="5 6" key="1">
    <citation type="journal article" date="2018" name="Sci. Rep.">
        <title>Comparative analysis of the Pocillopora damicornis genome highlights role of immune system in coral evolution.</title>
        <authorList>
            <person name="Cunning R."/>
            <person name="Bay R.A."/>
            <person name="Gillette P."/>
            <person name="Baker A.C."/>
            <person name="Traylor-Knowles N."/>
        </authorList>
    </citation>
    <scope>NUCLEOTIDE SEQUENCE [LARGE SCALE GENOMIC DNA]</scope>
    <source>
        <strain evidence="5">RSMAS</strain>
        <tissue evidence="5">Whole animal</tissue>
    </source>
</reference>
<dbReference type="GO" id="GO:0003697">
    <property type="term" value="F:single-stranded DNA binding"/>
    <property type="evidence" value="ECO:0007669"/>
    <property type="project" value="TreeGrafter"/>
</dbReference>
<gene>
    <name evidence="5" type="ORF">pdam_00006499</name>
</gene>
<evidence type="ECO:0000256" key="1">
    <source>
        <dbReference type="ARBA" id="ARBA00004123"/>
    </source>
</evidence>
<dbReference type="OrthoDB" id="1162399at2759"/>
<protein>
    <recommendedName>
        <fullName evidence="7">S1 motif domain-containing protein</fullName>
    </recommendedName>
</protein>
<comment type="similarity">
    <text evidence="2">Belongs to the eukaryotic RPB7/RPC8 RNA polymerase subunit family.</text>
</comment>